<accession>A0ABP8NVA3</accession>
<proteinExistence type="predicted"/>
<organism evidence="2 3">
    <name type="scientific">Novipirellula rosea</name>
    <dbReference type="NCBI Taxonomy" id="1031540"/>
    <lineage>
        <taxon>Bacteria</taxon>
        <taxon>Pseudomonadati</taxon>
        <taxon>Planctomycetota</taxon>
        <taxon>Planctomycetia</taxon>
        <taxon>Pirellulales</taxon>
        <taxon>Pirellulaceae</taxon>
        <taxon>Novipirellula</taxon>
    </lineage>
</organism>
<feature type="transmembrane region" description="Helical" evidence="1">
    <location>
        <begin position="73"/>
        <end position="92"/>
    </location>
</feature>
<evidence type="ECO:0000256" key="1">
    <source>
        <dbReference type="SAM" id="Phobius"/>
    </source>
</evidence>
<protein>
    <submittedName>
        <fullName evidence="2">Uncharacterized protein</fullName>
    </submittedName>
</protein>
<feature type="transmembrane region" description="Helical" evidence="1">
    <location>
        <begin position="113"/>
        <end position="137"/>
    </location>
</feature>
<dbReference type="RefSeq" id="WP_345328139.1">
    <property type="nucleotide sequence ID" value="NZ_BAABGA010000120.1"/>
</dbReference>
<sequence length="221" mass="24085">MTDHAPHLNPYAPAEVVEQDEDEVHHPSNGDLLAELRQPLPVWRIAIRWTFVCVLSAIPSFLLGMAVTNNKQIAAMVTGIAIFCLFYTWLDWRTASFSWRHKKSVKWTLGITYGTRVLISVAVPIGGMLDIICGVASTTLVAKVTGFQFEPSGAANDLSAFGEPFFPVLLTTLIQGVLMNVVLSIYGIVVFGIVLAIRAMSAKDEPPTEKTIAVDPSSLNS</sequence>
<reference evidence="3" key="1">
    <citation type="journal article" date="2019" name="Int. J. Syst. Evol. Microbiol.">
        <title>The Global Catalogue of Microorganisms (GCM) 10K type strain sequencing project: providing services to taxonomists for standard genome sequencing and annotation.</title>
        <authorList>
            <consortium name="The Broad Institute Genomics Platform"/>
            <consortium name="The Broad Institute Genome Sequencing Center for Infectious Disease"/>
            <person name="Wu L."/>
            <person name="Ma J."/>
        </authorList>
    </citation>
    <scope>NUCLEOTIDE SEQUENCE [LARGE SCALE GENOMIC DNA]</scope>
    <source>
        <strain evidence="3">JCM 17759</strain>
    </source>
</reference>
<comment type="caution">
    <text evidence="2">The sequence shown here is derived from an EMBL/GenBank/DDBJ whole genome shotgun (WGS) entry which is preliminary data.</text>
</comment>
<gene>
    <name evidence="2" type="ORF">GCM10023156_67920</name>
</gene>
<dbReference type="EMBL" id="BAABGA010000120">
    <property type="protein sequence ID" value="GAA4472124.1"/>
    <property type="molecule type" value="Genomic_DNA"/>
</dbReference>
<dbReference type="Proteomes" id="UP001500840">
    <property type="component" value="Unassembled WGS sequence"/>
</dbReference>
<evidence type="ECO:0000313" key="2">
    <source>
        <dbReference type="EMBL" id="GAA4472124.1"/>
    </source>
</evidence>
<feature type="transmembrane region" description="Helical" evidence="1">
    <location>
        <begin position="46"/>
        <end position="67"/>
    </location>
</feature>
<keyword evidence="1" id="KW-1133">Transmembrane helix</keyword>
<keyword evidence="1" id="KW-0472">Membrane</keyword>
<feature type="transmembrane region" description="Helical" evidence="1">
    <location>
        <begin position="173"/>
        <end position="197"/>
    </location>
</feature>
<keyword evidence="1" id="KW-0812">Transmembrane</keyword>
<keyword evidence="3" id="KW-1185">Reference proteome</keyword>
<name>A0ABP8NVA3_9BACT</name>
<evidence type="ECO:0000313" key="3">
    <source>
        <dbReference type="Proteomes" id="UP001500840"/>
    </source>
</evidence>